<dbReference type="EMBL" id="JACXAD010000006">
    <property type="protein sequence ID" value="MBD2767578.1"/>
    <property type="molecule type" value="Genomic_DNA"/>
</dbReference>
<dbReference type="Proteomes" id="UP000612233">
    <property type="component" value="Unassembled WGS sequence"/>
</dbReference>
<name>A0A927BCQ8_9BACT</name>
<gene>
    <name evidence="1" type="ORF">IC235_06700</name>
</gene>
<protein>
    <submittedName>
        <fullName evidence="1">Ankyrin repeat domain-containing protein</fullName>
    </submittedName>
</protein>
<dbReference type="RefSeq" id="WP_191004403.1">
    <property type="nucleotide sequence ID" value="NZ_JACXAD010000006.1"/>
</dbReference>
<dbReference type="InterPro" id="IPR036770">
    <property type="entry name" value="Ankyrin_rpt-contain_sf"/>
</dbReference>
<dbReference type="AlphaFoldDB" id="A0A927BCQ8"/>
<dbReference type="SUPFAM" id="SSF48403">
    <property type="entry name" value="Ankyrin repeat"/>
    <property type="match status" value="1"/>
</dbReference>
<reference evidence="1" key="1">
    <citation type="submission" date="2020-09" db="EMBL/GenBank/DDBJ databases">
        <authorList>
            <person name="Kim M.K."/>
        </authorList>
    </citation>
    <scope>NUCLEOTIDE SEQUENCE</scope>
    <source>
        <strain evidence="1">BT664</strain>
    </source>
</reference>
<dbReference type="Pfam" id="PF13637">
    <property type="entry name" value="Ank_4"/>
    <property type="match status" value="1"/>
</dbReference>
<evidence type="ECO:0000313" key="1">
    <source>
        <dbReference type="EMBL" id="MBD2767578.1"/>
    </source>
</evidence>
<dbReference type="Gene3D" id="1.25.40.20">
    <property type="entry name" value="Ankyrin repeat-containing domain"/>
    <property type="match status" value="1"/>
</dbReference>
<proteinExistence type="predicted"/>
<organism evidence="1 2">
    <name type="scientific">Hymenobacter montanus</name>
    <dbReference type="NCBI Taxonomy" id="2771359"/>
    <lineage>
        <taxon>Bacteria</taxon>
        <taxon>Pseudomonadati</taxon>
        <taxon>Bacteroidota</taxon>
        <taxon>Cytophagia</taxon>
        <taxon>Cytophagales</taxon>
        <taxon>Hymenobacteraceae</taxon>
        <taxon>Hymenobacter</taxon>
    </lineage>
</organism>
<accession>A0A927BCQ8</accession>
<sequence>METSLETIFKIYSSEDYPHKKSSANIIFYPLHSRYYDNEEIIKNIINDLVPLNLIIDDWLLYRLAKDLKINMIEHLSKKGFDVTIVDDNGENILFKLLKQTSFNFSDENFSFFRGIFENAINLGVDYSLINFKGRNLIHQAVIFGANTLLLEYIASMNIDINKQDNDGFTPLHFASSGCTIFNLQTIKTLLGTGLLAVNM</sequence>
<dbReference type="InterPro" id="IPR002110">
    <property type="entry name" value="Ankyrin_rpt"/>
</dbReference>
<comment type="caution">
    <text evidence="1">The sequence shown here is derived from an EMBL/GenBank/DDBJ whole genome shotgun (WGS) entry which is preliminary data.</text>
</comment>
<evidence type="ECO:0000313" key="2">
    <source>
        <dbReference type="Proteomes" id="UP000612233"/>
    </source>
</evidence>
<dbReference type="SMART" id="SM00248">
    <property type="entry name" value="ANK"/>
    <property type="match status" value="3"/>
</dbReference>
<keyword evidence="2" id="KW-1185">Reference proteome</keyword>